<sequence length="204" mass="23144">MLRRVKEFKEDESGSFTLEASLLFPAILIATMMLIFFSMIIFYKSVLQFEANRIADQVAYVWNNSSKDVETGEFVEYTTENGDGLYWRLTDNNFLQQFGLSGSDDSGLANKKKREHLAKEIPGLTEATVSYNNSLLNSTITVSLEKPMPLPSSVTTMFGTNLMEAKATRSVTEPVEVIRNTEVVVYFGGKIKEYYGYIEKFMKK</sequence>
<proteinExistence type="predicted"/>
<evidence type="ECO:0000313" key="3">
    <source>
        <dbReference type="Proteomes" id="UP001418796"/>
    </source>
</evidence>
<keyword evidence="1" id="KW-0812">Transmembrane</keyword>
<protein>
    <recommendedName>
        <fullName evidence="4">Pilus assembly protein</fullName>
    </recommendedName>
</protein>
<evidence type="ECO:0000256" key="1">
    <source>
        <dbReference type="SAM" id="Phobius"/>
    </source>
</evidence>
<comment type="caution">
    <text evidence="2">The sequence shown here is derived from an EMBL/GenBank/DDBJ whole genome shotgun (WGS) entry which is preliminary data.</text>
</comment>
<evidence type="ECO:0008006" key="4">
    <source>
        <dbReference type="Google" id="ProtNLM"/>
    </source>
</evidence>
<reference evidence="2 3" key="1">
    <citation type="submission" date="2024-03" db="EMBL/GenBank/DDBJ databases">
        <title>Bacilli Hybrid Assemblies.</title>
        <authorList>
            <person name="Kovac J."/>
        </authorList>
    </citation>
    <scope>NUCLEOTIDE SEQUENCE [LARGE SCALE GENOMIC DNA]</scope>
    <source>
        <strain evidence="2 3">FSL R7-0666</strain>
    </source>
</reference>
<dbReference type="RefSeq" id="WP_203088850.1">
    <property type="nucleotide sequence ID" value="NZ_JAEUZA010000003.1"/>
</dbReference>
<feature type="transmembrane region" description="Helical" evidence="1">
    <location>
        <begin position="20"/>
        <end position="43"/>
    </location>
</feature>
<dbReference type="Proteomes" id="UP001418796">
    <property type="component" value="Unassembled WGS sequence"/>
</dbReference>
<organism evidence="2 3">
    <name type="scientific">Alkalicoccobacillus gibsonii</name>
    <dbReference type="NCBI Taxonomy" id="79881"/>
    <lineage>
        <taxon>Bacteria</taxon>
        <taxon>Bacillati</taxon>
        <taxon>Bacillota</taxon>
        <taxon>Bacilli</taxon>
        <taxon>Bacillales</taxon>
        <taxon>Bacillaceae</taxon>
        <taxon>Alkalicoccobacillus</taxon>
    </lineage>
</organism>
<keyword evidence="1" id="KW-1133">Transmembrane helix</keyword>
<gene>
    <name evidence="2" type="ORF">MKY91_03060</name>
</gene>
<keyword evidence="3" id="KW-1185">Reference proteome</keyword>
<name>A0ABU9VE78_9BACI</name>
<accession>A0ABU9VE78</accession>
<evidence type="ECO:0000313" key="2">
    <source>
        <dbReference type="EMBL" id="MEN0642144.1"/>
    </source>
</evidence>
<dbReference type="EMBL" id="JBCITK010000001">
    <property type="protein sequence ID" value="MEN0642144.1"/>
    <property type="molecule type" value="Genomic_DNA"/>
</dbReference>
<keyword evidence="1" id="KW-0472">Membrane</keyword>